<evidence type="ECO:0000313" key="2">
    <source>
        <dbReference type="Proteomes" id="UP000253383"/>
    </source>
</evidence>
<protein>
    <recommendedName>
        <fullName evidence="3">Tachylectin 2 domain-containing protein</fullName>
    </recommendedName>
</protein>
<evidence type="ECO:0008006" key="3">
    <source>
        <dbReference type="Google" id="ProtNLM"/>
    </source>
</evidence>
<evidence type="ECO:0000313" key="1">
    <source>
        <dbReference type="EMBL" id="RCR70524.1"/>
    </source>
</evidence>
<proteinExistence type="predicted"/>
<dbReference type="RefSeq" id="WP_114405093.1">
    <property type="nucleotide sequence ID" value="NZ_QOWE01000004.1"/>
</dbReference>
<keyword evidence="2" id="KW-1185">Reference proteome</keyword>
<comment type="caution">
    <text evidence="1">The sequence shown here is derived from an EMBL/GenBank/DDBJ whole genome shotgun (WGS) entry which is preliminary data.</text>
</comment>
<dbReference type="EMBL" id="QOWE01000004">
    <property type="protein sequence ID" value="RCR70524.1"/>
    <property type="molecule type" value="Genomic_DNA"/>
</dbReference>
<organism evidence="1 2">
    <name type="scientific">Larkinella punicea</name>
    <dbReference type="NCBI Taxonomy" id="2315727"/>
    <lineage>
        <taxon>Bacteria</taxon>
        <taxon>Pseudomonadati</taxon>
        <taxon>Bacteroidota</taxon>
        <taxon>Cytophagia</taxon>
        <taxon>Cytophagales</taxon>
        <taxon>Spirosomataceae</taxon>
        <taxon>Larkinella</taxon>
    </lineage>
</organism>
<sequence>MFYRHVDPSNAWRTLAGLPTLTRAHQAFALKNTGYIITSAGQLISFTPGTSQWHTYNALGNRFFVGTSLNEKAYFINQDYHLLEYTPN</sequence>
<gene>
    <name evidence="1" type="ORF">DUE52_06125</name>
</gene>
<dbReference type="AlphaFoldDB" id="A0A368JV35"/>
<accession>A0A368JV35</accession>
<reference evidence="1 2" key="1">
    <citation type="submission" date="2018-07" db="EMBL/GenBank/DDBJ databases">
        <title>Genome analysis of Larkinella rosea.</title>
        <authorList>
            <person name="Zhou Z."/>
            <person name="Wang G."/>
        </authorList>
    </citation>
    <scope>NUCLEOTIDE SEQUENCE [LARGE SCALE GENOMIC DNA]</scope>
    <source>
        <strain evidence="2">zzj9</strain>
    </source>
</reference>
<name>A0A368JV35_9BACT</name>
<dbReference type="Proteomes" id="UP000253383">
    <property type="component" value="Unassembled WGS sequence"/>
</dbReference>